<feature type="non-terminal residue" evidence="10">
    <location>
        <position position="736"/>
    </location>
</feature>
<feature type="domain" description="Fibronectin type-III" evidence="9">
    <location>
        <begin position="491"/>
        <end position="591"/>
    </location>
</feature>
<dbReference type="InterPro" id="IPR007110">
    <property type="entry name" value="Ig-like_dom"/>
</dbReference>
<dbReference type="InterPro" id="IPR036179">
    <property type="entry name" value="Ig-like_dom_sf"/>
</dbReference>
<dbReference type="InterPro" id="IPR003961">
    <property type="entry name" value="FN3_dom"/>
</dbReference>
<dbReference type="CDD" id="cd00063">
    <property type="entry name" value="FN3"/>
    <property type="match status" value="1"/>
</dbReference>
<dbReference type="EMBL" id="UYJE01002868">
    <property type="protein sequence ID" value="VDI14407.1"/>
    <property type="molecule type" value="Genomic_DNA"/>
</dbReference>
<feature type="domain" description="Ig-like" evidence="8">
    <location>
        <begin position="98"/>
        <end position="185"/>
    </location>
</feature>
<dbReference type="InterPro" id="IPR036116">
    <property type="entry name" value="FN3_sf"/>
</dbReference>
<evidence type="ECO:0000256" key="1">
    <source>
        <dbReference type="ARBA" id="ARBA00004479"/>
    </source>
</evidence>
<dbReference type="GO" id="GO:0050839">
    <property type="term" value="F:cell adhesion molecule binding"/>
    <property type="evidence" value="ECO:0007669"/>
    <property type="project" value="TreeGrafter"/>
</dbReference>
<dbReference type="InterPro" id="IPR003599">
    <property type="entry name" value="Ig_sub"/>
</dbReference>
<dbReference type="Pfam" id="PF00047">
    <property type="entry name" value="ig"/>
    <property type="match status" value="1"/>
</dbReference>
<sequence>NAKDIVYVRPGDTIELKCQNKSSNNNDITWFGPQVVSPISKGRTFHWNSGDNRMSITEQYNLCISKFNKSDIGKYKCILTTERISYQHEFNLLLEIPPKDLMITTATTNNTIYGIDGKELTLQCKVKTGIPRGHLVWIHNGQTLQDSQSGILNYTFKPKKKDHLSQYTCKTLSSTLDLPLFQTVTLVVYYAPRVFLKKKESQMKITEGQSLTIRCNAEALPEPTNFTWTKMNKLISALPTLYIDGVNRKDTGRYTCTAMNLIGIGNIETDVVVFYPPDVTIKYKNYTEGVQTKTLSCYGNGIPDTYTFYDWEHTSDYGDHIRFLNGSTNGSLLLPNSNGNAIEYQNNGYYKCTVSNGIPDIYGVTKQSSEVFLYVQGKPIFVHDNVARIYGEYRKTVSIDVNIYSNPKYTDFGIFDGNGNRLTYGTNIKIIEETRSVLASFHGSVVRVKGYKITFNLEMMTQEYFTDYIFKVTNNFGQSQHRTTIIRASSPSLPLNVTVLPISNGARIRWIRNFDGGFHQTFFIEYHLKDHNNWMTTQSKNSTNSPKISWTFTNLHPGYLYVFRMFSRNRIGNSNKTEEVVVKIPVKTKADSIQSLYTIVVSGSSSVGFILMIAVTIYVIKRFCRTQHQIEVHHGTRQINNIECGPYDEIDEQEMEENLASNNETETVIDSDYEEPCNLLHTNRDSDYNQKSISLSSSVRSEETDENETLAKNICINAYENLTDNRDQPLPYDLIV</sequence>
<evidence type="ECO:0000313" key="11">
    <source>
        <dbReference type="Proteomes" id="UP000596742"/>
    </source>
</evidence>
<dbReference type="InterPro" id="IPR013783">
    <property type="entry name" value="Ig-like_fold"/>
</dbReference>
<evidence type="ECO:0000259" key="8">
    <source>
        <dbReference type="PROSITE" id="PS50835"/>
    </source>
</evidence>
<dbReference type="InterPro" id="IPR013151">
    <property type="entry name" value="Immunoglobulin_dom"/>
</dbReference>
<keyword evidence="3 7" id="KW-0472">Membrane</keyword>
<dbReference type="SMART" id="SM00408">
    <property type="entry name" value="IGc2"/>
    <property type="match status" value="3"/>
</dbReference>
<organism evidence="10 11">
    <name type="scientific">Mytilus galloprovincialis</name>
    <name type="common">Mediterranean mussel</name>
    <dbReference type="NCBI Taxonomy" id="29158"/>
    <lineage>
        <taxon>Eukaryota</taxon>
        <taxon>Metazoa</taxon>
        <taxon>Spiralia</taxon>
        <taxon>Lophotrochozoa</taxon>
        <taxon>Mollusca</taxon>
        <taxon>Bivalvia</taxon>
        <taxon>Autobranchia</taxon>
        <taxon>Pteriomorphia</taxon>
        <taxon>Mytilida</taxon>
        <taxon>Mytiloidea</taxon>
        <taxon>Mytilidae</taxon>
        <taxon>Mytilinae</taxon>
        <taxon>Mytilus</taxon>
    </lineage>
</organism>
<protein>
    <submittedName>
        <fullName evidence="10">Uncharacterized protein</fullName>
    </submittedName>
</protein>
<dbReference type="PANTHER" id="PTHR11640">
    <property type="entry name" value="NEPHRIN"/>
    <property type="match status" value="1"/>
</dbReference>
<keyword evidence="5" id="KW-0325">Glycoprotein</keyword>
<dbReference type="PROSITE" id="PS50835">
    <property type="entry name" value="IG_LIKE"/>
    <property type="match status" value="4"/>
</dbReference>
<name>A0A8B6D6Z8_MYTGA</name>
<reference evidence="10" key="1">
    <citation type="submission" date="2018-11" db="EMBL/GenBank/DDBJ databases">
        <authorList>
            <person name="Alioto T."/>
            <person name="Alioto T."/>
        </authorList>
    </citation>
    <scope>NUCLEOTIDE SEQUENCE</scope>
</reference>
<feature type="domain" description="Ig-like" evidence="8">
    <location>
        <begin position="192"/>
        <end position="274"/>
    </location>
</feature>
<dbReference type="SUPFAM" id="SSF49265">
    <property type="entry name" value="Fibronectin type III"/>
    <property type="match status" value="1"/>
</dbReference>
<evidence type="ECO:0000256" key="5">
    <source>
        <dbReference type="ARBA" id="ARBA00023180"/>
    </source>
</evidence>
<dbReference type="InterPro" id="IPR013098">
    <property type="entry name" value="Ig_I-set"/>
</dbReference>
<keyword evidence="7" id="KW-0812">Transmembrane</keyword>
<dbReference type="Proteomes" id="UP000596742">
    <property type="component" value="Unassembled WGS sequence"/>
</dbReference>
<dbReference type="PROSITE" id="PS50853">
    <property type="entry name" value="FN3"/>
    <property type="match status" value="1"/>
</dbReference>
<accession>A0A8B6D6Z8</accession>
<evidence type="ECO:0000256" key="3">
    <source>
        <dbReference type="ARBA" id="ARBA00023136"/>
    </source>
</evidence>
<dbReference type="InterPro" id="IPR003598">
    <property type="entry name" value="Ig_sub2"/>
</dbReference>
<dbReference type="InterPro" id="IPR051275">
    <property type="entry name" value="Cell_adhesion_signaling"/>
</dbReference>
<dbReference type="Pfam" id="PF13927">
    <property type="entry name" value="Ig_3"/>
    <property type="match status" value="1"/>
</dbReference>
<keyword evidence="11" id="KW-1185">Reference proteome</keyword>
<feature type="transmembrane region" description="Helical" evidence="7">
    <location>
        <begin position="596"/>
        <end position="620"/>
    </location>
</feature>
<dbReference type="SMART" id="SM00060">
    <property type="entry name" value="FN3"/>
    <property type="match status" value="1"/>
</dbReference>
<dbReference type="AlphaFoldDB" id="A0A8B6D6Z8"/>
<dbReference type="SMART" id="SM00409">
    <property type="entry name" value="IG"/>
    <property type="match status" value="4"/>
</dbReference>
<dbReference type="GO" id="GO:0005911">
    <property type="term" value="C:cell-cell junction"/>
    <property type="evidence" value="ECO:0007669"/>
    <property type="project" value="TreeGrafter"/>
</dbReference>
<evidence type="ECO:0000256" key="2">
    <source>
        <dbReference type="ARBA" id="ARBA00022737"/>
    </source>
</evidence>
<evidence type="ECO:0000256" key="7">
    <source>
        <dbReference type="SAM" id="Phobius"/>
    </source>
</evidence>
<evidence type="ECO:0000259" key="9">
    <source>
        <dbReference type="PROSITE" id="PS50853"/>
    </source>
</evidence>
<evidence type="ECO:0000256" key="4">
    <source>
        <dbReference type="ARBA" id="ARBA00023157"/>
    </source>
</evidence>
<dbReference type="SUPFAM" id="SSF48726">
    <property type="entry name" value="Immunoglobulin"/>
    <property type="match status" value="3"/>
</dbReference>
<keyword evidence="6" id="KW-0393">Immunoglobulin domain</keyword>
<dbReference type="GO" id="GO:0005886">
    <property type="term" value="C:plasma membrane"/>
    <property type="evidence" value="ECO:0007669"/>
    <property type="project" value="TreeGrafter"/>
</dbReference>
<proteinExistence type="predicted"/>
<gene>
    <name evidence="10" type="ORF">MGAL_10B083881</name>
</gene>
<comment type="subcellular location">
    <subcellularLocation>
        <location evidence="1">Membrane</location>
        <topology evidence="1">Single-pass type I membrane protein</topology>
    </subcellularLocation>
</comment>
<keyword evidence="4" id="KW-1015">Disulfide bond</keyword>
<dbReference type="Pfam" id="PF07679">
    <property type="entry name" value="I-set"/>
    <property type="match status" value="1"/>
</dbReference>
<keyword evidence="2" id="KW-0677">Repeat</keyword>
<dbReference type="PANTHER" id="PTHR11640:SF164">
    <property type="entry name" value="MAM DOMAIN-CONTAINING GLYCOSYLPHOSPHATIDYLINOSITOL ANCHOR PROTEIN 1"/>
    <property type="match status" value="1"/>
</dbReference>
<feature type="domain" description="Ig-like" evidence="8">
    <location>
        <begin position="1"/>
        <end position="87"/>
    </location>
</feature>
<keyword evidence="7" id="KW-1133">Transmembrane helix</keyword>
<comment type="caution">
    <text evidence="10">The sequence shown here is derived from an EMBL/GenBank/DDBJ whole genome shotgun (WGS) entry which is preliminary data.</text>
</comment>
<dbReference type="OrthoDB" id="9972932at2759"/>
<evidence type="ECO:0000256" key="6">
    <source>
        <dbReference type="ARBA" id="ARBA00023319"/>
    </source>
</evidence>
<evidence type="ECO:0000313" key="10">
    <source>
        <dbReference type="EMBL" id="VDI14407.1"/>
    </source>
</evidence>
<dbReference type="Gene3D" id="2.60.40.10">
    <property type="entry name" value="Immunoglobulins"/>
    <property type="match status" value="4"/>
</dbReference>
<feature type="domain" description="Ig-like" evidence="8">
    <location>
        <begin position="277"/>
        <end position="372"/>
    </location>
</feature>
<dbReference type="GO" id="GO:0098609">
    <property type="term" value="P:cell-cell adhesion"/>
    <property type="evidence" value="ECO:0007669"/>
    <property type="project" value="TreeGrafter"/>
</dbReference>